<accession>A0A0F9QT80</accession>
<dbReference type="AlphaFoldDB" id="A0A0F9QT80"/>
<gene>
    <name evidence="1" type="ORF">LCGC14_1057060</name>
</gene>
<protein>
    <submittedName>
        <fullName evidence="1">Uncharacterized protein</fullName>
    </submittedName>
</protein>
<sequence>MPSWWTTFHPMFAEKENAMKALSMLRDFTKIANIPNNAIWRVFVRGIGIVVTAEWDYDAPGAVSATEVDLIGGIPVLI</sequence>
<comment type="caution">
    <text evidence="1">The sequence shown here is derived from an EMBL/GenBank/DDBJ whole genome shotgun (WGS) entry which is preliminary data.</text>
</comment>
<name>A0A0F9QT80_9ZZZZ</name>
<organism evidence="1">
    <name type="scientific">marine sediment metagenome</name>
    <dbReference type="NCBI Taxonomy" id="412755"/>
    <lineage>
        <taxon>unclassified sequences</taxon>
        <taxon>metagenomes</taxon>
        <taxon>ecological metagenomes</taxon>
    </lineage>
</organism>
<evidence type="ECO:0000313" key="1">
    <source>
        <dbReference type="EMBL" id="KKN08408.1"/>
    </source>
</evidence>
<reference evidence="1" key="1">
    <citation type="journal article" date="2015" name="Nature">
        <title>Complex archaea that bridge the gap between prokaryotes and eukaryotes.</title>
        <authorList>
            <person name="Spang A."/>
            <person name="Saw J.H."/>
            <person name="Jorgensen S.L."/>
            <person name="Zaremba-Niedzwiedzka K."/>
            <person name="Martijn J."/>
            <person name="Lind A.E."/>
            <person name="van Eijk R."/>
            <person name="Schleper C."/>
            <person name="Guy L."/>
            <person name="Ettema T.J."/>
        </authorList>
    </citation>
    <scope>NUCLEOTIDE SEQUENCE</scope>
</reference>
<dbReference type="EMBL" id="LAZR01004461">
    <property type="protein sequence ID" value="KKN08408.1"/>
    <property type="molecule type" value="Genomic_DNA"/>
</dbReference>
<proteinExistence type="predicted"/>